<reference evidence="2" key="1">
    <citation type="submission" date="2013-10" db="EMBL/GenBank/DDBJ databases">
        <title>Genome sequencing of Onchocerca volvulus.</title>
        <authorList>
            <person name="Cotton J."/>
            <person name="Tsai J."/>
            <person name="Stanley E."/>
            <person name="Tracey A."/>
            <person name="Holroyd N."/>
            <person name="Lustigman S."/>
            <person name="Berriman M."/>
        </authorList>
    </citation>
    <scope>NUCLEOTIDE SEQUENCE</scope>
</reference>
<reference evidence="1" key="2">
    <citation type="submission" date="2022-06" db="UniProtKB">
        <authorList>
            <consortium name="EnsemblMetazoa"/>
        </authorList>
    </citation>
    <scope>IDENTIFICATION</scope>
</reference>
<evidence type="ECO:0000313" key="2">
    <source>
        <dbReference type="Proteomes" id="UP000024404"/>
    </source>
</evidence>
<evidence type="ECO:0000313" key="1">
    <source>
        <dbReference type="EnsemblMetazoa" id="OVOC11037.1"/>
    </source>
</evidence>
<dbReference type="Proteomes" id="UP000024404">
    <property type="component" value="Unassembled WGS sequence"/>
</dbReference>
<protein>
    <submittedName>
        <fullName evidence="1">Uncharacterized protein</fullName>
    </submittedName>
</protein>
<dbReference type="AlphaFoldDB" id="A0A8R1TK89"/>
<dbReference type="EMBL" id="CMVM020000346">
    <property type="status" value="NOT_ANNOTATED_CDS"/>
    <property type="molecule type" value="Genomic_DNA"/>
</dbReference>
<name>A0A8R1TK89_ONCVO</name>
<proteinExistence type="predicted"/>
<keyword evidence="2" id="KW-1185">Reference proteome</keyword>
<sequence length="104" mass="12099">MHEDMLPRIYNVSLDIHMRSSNCKVLLFARASAAKVGLSESRGEKNEIQIQIEFLKWNYSKRSKGCCKVTSMLGTTKIKAMIGRRNRNDLQRWKRIHVVFKSSK</sequence>
<accession>A0A8R1TK89</accession>
<organism evidence="1 2">
    <name type="scientific">Onchocerca volvulus</name>
    <dbReference type="NCBI Taxonomy" id="6282"/>
    <lineage>
        <taxon>Eukaryota</taxon>
        <taxon>Metazoa</taxon>
        <taxon>Ecdysozoa</taxon>
        <taxon>Nematoda</taxon>
        <taxon>Chromadorea</taxon>
        <taxon>Rhabditida</taxon>
        <taxon>Spirurina</taxon>
        <taxon>Spiruromorpha</taxon>
        <taxon>Filarioidea</taxon>
        <taxon>Onchocercidae</taxon>
        <taxon>Onchocerca</taxon>
    </lineage>
</organism>
<dbReference type="EnsemblMetazoa" id="OVOC11037.1">
    <property type="protein sequence ID" value="OVOC11037.1"/>
    <property type="gene ID" value="WBGene00247846"/>
</dbReference>